<dbReference type="HAMAP" id="MF_01077">
    <property type="entry name" value="RimP"/>
    <property type="match status" value="1"/>
</dbReference>
<dbReference type="InterPro" id="IPR028989">
    <property type="entry name" value="RimP_N"/>
</dbReference>
<dbReference type="Proteomes" id="UP001314241">
    <property type="component" value="Unassembled WGS sequence"/>
</dbReference>
<evidence type="ECO:0000313" key="5">
    <source>
        <dbReference type="EMBL" id="CAK8054048.1"/>
    </source>
</evidence>
<dbReference type="Pfam" id="PF02576">
    <property type="entry name" value="RimP_N"/>
    <property type="match status" value="1"/>
</dbReference>
<comment type="subcellular location">
    <subcellularLocation>
        <location evidence="3">Cytoplasm</location>
    </subcellularLocation>
</comment>
<dbReference type="InterPro" id="IPR003728">
    <property type="entry name" value="Ribosome_maturation_RimP"/>
</dbReference>
<dbReference type="PANTHER" id="PTHR33867:SF1">
    <property type="entry name" value="RIBOSOME MATURATION FACTOR RIMP"/>
    <property type="match status" value="1"/>
</dbReference>
<comment type="function">
    <text evidence="3">Required for maturation of 30S ribosomal subunits.</text>
</comment>
<dbReference type="PANTHER" id="PTHR33867">
    <property type="entry name" value="RIBOSOME MATURATION FACTOR RIMP"/>
    <property type="match status" value="1"/>
</dbReference>
<dbReference type="InterPro" id="IPR036847">
    <property type="entry name" value="RimP_C_sf"/>
</dbReference>
<protein>
    <recommendedName>
        <fullName evidence="3">Ribosome maturation factor RimP</fullName>
    </recommendedName>
</protein>
<dbReference type="RefSeq" id="WP_349641591.1">
    <property type="nucleotide sequence ID" value="NZ_CAWVOH010000001.1"/>
</dbReference>
<dbReference type="Gene3D" id="2.30.30.180">
    <property type="entry name" value="Ribosome maturation factor RimP, C-terminal domain"/>
    <property type="match status" value="1"/>
</dbReference>
<name>A0ABM9N4E9_9LACO</name>
<keyword evidence="1 3" id="KW-0963">Cytoplasm</keyword>
<keyword evidence="2 3" id="KW-0690">Ribosome biogenesis</keyword>
<gene>
    <name evidence="3" type="primary">rimP</name>
    <name evidence="5" type="ORF">R54876_GBNLAHCA_00608</name>
</gene>
<evidence type="ECO:0000256" key="2">
    <source>
        <dbReference type="ARBA" id="ARBA00022517"/>
    </source>
</evidence>
<sequence>MPAKDRLLALIEPLVKQENLLLWDLSVQSGGGRKVVQILIDLPDHETITMDKITDFTQLVNEALDEADPDPMPGAYMLDIASPGADRPLKEPWHYAWSKEADEPIKLALFAARDGQKQFEGKILNQDDQGLDLETGKGQEHFSYDEIAKAILNTQF</sequence>
<proteinExistence type="inferred from homology"/>
<comment type="caution">
    <text evidence="5">The sequence shown here is derived from an EMBL/GenBank/DDBJ whole genome shotgun (WGS) entry which is preliminary data.</text>
</comment>
<dbReference type="CDD" id="cd01734">
    <property type="entry name" value="YlxS_C"/>
    <property type="match status" value="1"/>
</dbReference>
<feature type="domain" description="Ribosome maturation factor RimP N-terminal" evidence="4">
    <location>
        <begin position="10"/>
        <end position="86"/>
    </location>
</feature>
<dbReference type="InterPro" id="IPR028998">
    <property type="entry name" value="RimP_C"/>
</dbReference>
<evidence type="ECO:0000256" key="3">
    <source>
        <dbReference type="HAMAP-Rule" id="MF_01077"/>
    </source>
</evidence>
<evidence type="ECO:0000259" key="4">
    <source>
        <dbReference type="Pfam" id="PF02576"/>
    </source>
</evidence>
<comment type="similarity">
    <text evidence="3">Belongs to the RimP family.</text>
</comment>
<dbReference type="SUPFAM" id="SSF74942">
    <property type="entry name" value="YhbC-like, C-terminal domain"/>
    <property type="match status" value="1"/>
</dbReference>
<reference evidence="5 6" key="1">
    <citation type="submission" date="2024-01" db="EMBL/GenBank/DDBJ databases">
        <authorList>
            <person name="Botero Cardona J."/>
        </authorList>
    </citation>
    <scope>NUCLEOTIDE SEQUENCE [LARGE SCALE GENOMIC DNA]</scope>
    <source>
        <strain evidence="5 6">LMG 33000</strain>
    </source>
</reference>
<dbReference type="EMBL" id="CAWVOH010000001">
    <property type="protein sequence ID" value="CAK8054048.1"/>
    <property type="molecule type" value="Genomic_DNA"/>
</dbReference>
<dbReference type="InterPro" id="IPR035956">
    <property type="entry name" value="RimP_N_sf"/>
</dbReference>
<evidence type="ECO:0000256" key="1">
    <source>
        <dbReference type="ARBA" id="ARBA00022490"/>
    </source>
</evidence>
<dbReference type="SUPFAM" id="SSF75420">
    <property type="entry name" value="YhbC-like, N-terminal domain"/>
    <property type="match status" value="1"/>
</dbReference>
<evidence type="ECO:0000313" key="6">
    <source>
        <dbReference type="Proteomes" id="UP001314241"/>
    </source>
</evidence>
<keyword evidence="6" id="KW-1185">Reference proteome</keyword>
<accession>A0ABM9N4E9</accession>
<organism evidence="5 6">
    <name type="scientific">Eupransor demetentiae</name>
    <dbReference type="NCBI Taxonomy" id="3109584"/>
    <lineage>
        <taxon>Bacteria</taxon>
        <taxon>Bacillati</taxon>
        <taxon>Bacillota</taxon>
        <taxon>Bacilli</taxon>
        <taxon>Lactobacillales</taxon>
        <taxon>Lactobacillaceae</taxon>
        <taxon>Eupransor</taxon>
    </lineage>
</organism>
<dbReference type="Gene3D" id="3.30.300.70">
    <property type="entry name" value="RimP-like superfamily, N-terminal"/>
    <property type="match status" value="1"/>
</dbReference>